<dbReference type="GO" id="GO:0016020">
    <property type="term" value="C:membrane"/>
    <property type="evidence" value="ECO:0007669"/>
    <property type="project" value="UniProtKB-SubCell"/>
</dbReference>
<accession>A0A9P0EBR1</accession>
<keyword evidence="3 9" id="KW-0812">Transmembrane</keyword>
<evidence type="ECO:0000256" key="1">
    <source>
        <dbReference type="ARBA" id="ARBA00004141"/>
    </source>
</evidence>
<dbReference type="AlphaFoldDB" id="A0A9P0EBR1"/>
<keyword evidence="7" id="KW-0675">Receptor</keyword>
<organism evidence="10 11">
    <name type="scientific">Nezara viridula</name>
    <name type="common">Southern green stink bug</name>
    <name type="synonym">Cimex viridulus</name>
    <dbReference type="NCBI Taxonomy" id="85310"/>
    <lineage>
        <taxon>Eukaryota</taxon>
        <taxon>Metazoa</taxon>
        <taxon>Ecdysozoa</taxon>
        <taxon>Arthropoda</taxon>
        <taxon>Hexapoda</taxon>
        <taxon>Insecta</taxon>
        <taxon>Pterygota</taxon>
        <taxon>Neoptera</taxon>
        <taxon>Paraneoptera</taxon>
        <taxon>Hemiptera</taxon>
        <taxon>Heteroptera</taxon>
        <taxon>Panheteroptera</taxon>
        <taxon>Pentatomomorpha</taxon>
        <taxon>Pentatomoidea</taxon>
        <taxon>Pentatomidae</taxon>
        <taxon>Pentatominae</taxon>
        <taxon>Nezara</taxon>
    </lineage>
</organism>
<feature type="transmembrane region" description="Helical" evidence="9">
    <location>
        <begin position="176"/>
        <end position="195"/>
    </location>
</feature>
<dbReference type="EMBL" id="OV725077">
    <property type="protein sequence ID" value="CAH1390936.1"/>
    <property type="molecule type" value="Genomic_DNA"/>
</dbReference>
<evidence type="ECO:0000256" key="2">
    <source>
        <dbReference type="ARBA" id="ARBA00022606"/>
    </source>
</evidence>
<dbReference type="InterPro" id="IPR004117">
    <property type="entry name" value="7tm6_olfct_rcpt"/>
</dbReference>
<dbReference type="GO" id="GO:0004984">
    <property type="term" value="F:olfactory receptor activity"/>
    <property type="evidence" value="ECO:0007669"/>
    <property type="project" value="InterPro"/>
</dbReference>
<keyword evidence="5 9" id="KW-1133">Transmembrane helix</keyword>
<evidence type="ECO:0000256" key="6">
    <source>
        <dbReference type="ARBA" id="ARBA00023136"/>
    </source>
</evidence>
<proteinExistence type="predicted"/>
<dbReference type="OrthoDB" id="6605913at2759"/>
<feature type="transmembrane region" description="Helical" evidence="9">
    <location>
        <begin position="34"/>
        <end position="55"/>
    </location>
</feature>
<gene>
    <name evidence="10" type="ORF">NEZAVI_LOCUS2043</name>
</gene>
<sequence>MVKVIRSQLGDLPTVLEDTFLISSDPKSKFRQTFIVITNSIMSITCAVSIYFLGLERSLEGAANFAVLTATNAIKHIIYYFRKEEVKKLLDITLKLQKEHKEDWERRMFETGSKDAWDDVHKFSCILTSYVVFVLVIPSLTDFFIGIFFPDGISISVHLPCEGLMDFLEPRSLEKLAFTVVVLMWCFEAITIHIGSESLTFIPIMYTKIELKIIINKLFIIKSLLTERKFGYENETKKLLREVITQHQMILE</sequence>
<dbReference type="Proteomes" id="UP001152798">
    <property type="component" value="Chromosome 1"/>
</dbReference>
<dbReference type="Pfam" id="PF02949">
    <property type="entry name" value="7tm_6"/>
    <property type="match status" value="1"/>
</dbReference>
<keyword evidence="6 9" id="KW-0472">Membrane</keyword>
<evidence type="ECO:0000256" key="8">
    <source>
        <dbReference type="ARBA" id="ARBA00023224"/>
    </source>
</evidence>
<keyword evidence="2" id="KW-0716">Sensory transduction</keyword>
<evidence type="ECO:0008006" key="12">
    <source>
        <dbReference type="Google" id="ProtNLM"/>
    </source>
</evidence>
<evidence type="ECO:0000256" key="7">
    <source>
        <dbReference type="ARBA" id="ARBA00023170"/>
    </source>
</evidence>
<keyword evidence="4" id="KW-0552">Olfaction</keyword>
<protein>
    <recommendedName>
        <fullName evidence="12">Odorant receptor</fullName>
    </recommendedName>
</protein>
<evidence type="ECO:0000256" key="3">
    <source>
        <dbReference type="ARBA" id="ARBA00022692"/>
    </source>
</evidence>
<comment type="subcellular location">
    <subcellularLocation>
        <location evidence="1">Membrane</location>
        <topology evidence="1">Multi-pass membrane protein</topology>
    </subcellularLocation>
</comment>
<keyword evidence="11" id="KW-1185">Reference proteome</keyword>
<reference evidence="10" key="1">
    <citation type="submission" date="2022-01" db="EMBL/GenBank/DDBJ databases">
        <authorList>
            <person name="King R."/>
        </authorList>
    </citation>
    <scope>NUCLEOTIDE SEQUENCE</scope>
</reference>
<dbReference type="GO" id="GO:0007165">
    <property type="term" value="P:signal transduction"/>
    <property type="evidence" value="ECO:0007669"/>
    <property type="project" value="UniProtKB-KW"/>
</dbReference>
<name>A0A9P0EBR1_NEZVI</name>
<evidence type="ECO:0000256" key="9">
    <source>
        <dbReference type="SAM" id="Phobius"/>
    </source>
</evidence>
<evidence type="ECO:0000256" key="5">
    <source>
        <dbReference type="ARBA" id="ARBA00022989"/>
    </source>
</evidence>
<keyword evidence="8" id="KW-0807">Transducer</keyword>
<evidence type="ECO:0000313" key="10">
    <source>
        <dbReference type="EMBL" id="CAH1390936.1"/>
    </source>
</evidence>
<feature type="transmembrane region" description="Helical" evidence="9">
    <location>
        <begin position="130"/>
        <end position="149"/>
    </location>
</feature>
<evidence type="ECO:0000313" key="11">
    <source>
        <dbReference type="Proteomes" id="UP001152798"/>
    </source>
</evidence>
<dbReference type="GO" id="GO:0005549">
    <property type="term" value="F:odorant binding"/>
    <property type="evidence" value="ECO:0007669"/>
    <property type="project" value="InterPro"/>
</dbReference>
<evidence type="ECO:0000256" key="4">
    <source>
        <dbReference type="ARBA" id="ARBA00022725"/>
    </source>
</evidence>